<dbReference type="EMBL" id="LDJH01000007">
    <property type="protein sequence ID" value="KRG59210.1"/>
    <property type="molecule type" value="Genomic_DNA"/>
</dbReference>
<proteinExistence type="predicted"/>
<dbReference type="RefSeq" id="WP_057664554.1">
    <property type="nucleotide sequence ID" value="NZ_LDJH01000007.1"/>
</dbReference>
<dbReference type="InterPro" id="IPR000352">
    <property type="entry name" value="Pep_chain_release_fac_I"/>
</dbReference>
<gene>
    <name evidence="3" type="ORF">ABB25_05000</name>
</gene>
<dbReference type="OrthoDB" id="9815709at2"/>
<feature type="domain" description="Prokaryotic-type class I peptide chain release factors" evidence="2">
    <location>
        <begin position="25"/>
        <end position="41"/>
    </location>
</feature>
<keyword evidence="3" id="KW-0378">Hydrolase</keyword>
<evidence type="ECO:0000313" key="4">
    <source>
        <dbReference type="Proteomes" id="UP000051254"/>
    </source>
</evidence>
<sequence length="143" mass="16219">MSVGFLSVSPTIRIPDDELVERFVRASGAGGQNVNKVSSAVELRFDVAHSPSLPEAVRERVLARRDRRLTAEGVLVIDAQRFRTQERNRVDARERLLGILQQGLQVQAPRIATRPTRASQRRRVDDKRSRAQLKRGRSSSHWD</sequence>
<protein>
    <submittedName>
        <fullName evidence="3">Peptidyl-tRNA hydrolase</fullName>
    </submittedName>
</protein>
<dbReference type="Proteomes" id="UP000051254">
    <property type="component" value="Unassembled WGS sequence"/>
</dbReference>
<evidence type="ECO:0000259" key="2">
    <source>
        <dbReference type="PROSITE" id="PS00745"/>
    </source>
</evidence>
<dbReference type="Pfam" id="PF00472">
    <property type="entry name" value="RF-1"/>
    <property type="match status" value="1"/>
</dbReference>
<comment type="caution">
    <text evidence="3">The sequence shown here is derived from an EMBL/GenBank/DDBJ whole genome shotgun (WGS) entry which is preliminary data.</text>
</comment>
<keyword evidence="4" id="KW-1185">Reference proteome</keyword>
<dbReference type="GO" id="GO:0004045">
    <property type="term" value="F:peptidyl-tRNA hydrolase activity"/>
    <property type="evidence" value="ECO:0007669"/>
    <property type="project" value="TreeGrafter"/>
</dbReference>
<name>A0A0R0BYW1_9GAMM</name>
<dbReference type="PROSITE" id="PS00745">
    <property type="entry name" value="RF_PROK_I"/>
    <property type="match status" value="1"/>
</dbReference>
<evidence type="ECO:0000256" key="1">
    <source>
        <dbReference type="SAM" id="MobiDB-lite"/>
    </source>
</evidence>
<evidence type="ECO:0000313" key="3">
    <source>
        <dbReference type="EMBL" id="KRG59210.1"/>
    </source>
</evidence>
<dbReference type="GO" id="GO:0072344">
    <property type="term" value="P:rescue of stalled ribosome"/>
    <property type="evidence" value="ECO:0007669"/>
    <property type="project" value="TreeGrafter"/>
</dbReference>
<feature type="compositionally biased region" description="Basic residues" evidence="1">
    <location>
        <begin position="130"/>
        <end position="143"/>
    </location>
</feature>
<dbReference type="NCBIfam" id="NF006718">
    <property type="entry name" value="PRK09256.1"/>
    <property type="match status" value="1"/>
</dbReference>
<dbReference type="Gene3D" id="3.30.160.20">
    <property type="match status" value="1"/>
</dbReference>
<dbReference type="STRING" id="266128.ABB25_05000"/>
<reference evidence="3 4" key="1">
    <citation type="submission" date="2015-05" db="EMBL/GenBank/DDBJ databases">
        <title>Genome sequencing and analysis of members of genus Stenotrophomonas.</title>
        <authorList>
            <person name="Patil P.P."/>
            <person name="Midha S."/>
            <person name="Patil P.B."/>
        </authorList>
    </citation>
    <scope>NUCLEOTIDE SEQUENCE [LARGE SCALE GENOMIC DNA]</scope>
    <source>
        <strain evidence="3 4">DSM 17805</strain>
    </source>
</reference>
<dbReference type="GO" id="GO:0043022">
    <property type="term" value="F:ribosome binding"/>
    <property type="evidence" value="ECO:0007669"/>
    <property type="project" value="TreeGrafter"/>
</dbReference>
<dbReference type="PANTHER" id="PTHR47814:SF1">
    <property type="entry name" value="PEPTIDYL-TRNA HYDROLASE ARFB"/>
    <property type="match status" value="1"/>
</dbReference>
<dbReference type="AlphaFoldDB" id="A0A0R0BYW1"/>
<dbReference type="SUPFAM" id="SSF110916">
    <property type="entry name" value="Peptidyl-tRNA hydrolase domain-like"/>
    <property type="match status" value="1"/>
</dbReference>
<dbReference type="GO" id="GO:0003747">
    <property type="term" value="F:translation release factor activity"/>
    <property type="evidence" value="ECO:0007669"/>
    <property type="project" value="InterPro"/>
</dbReference>
<feature type="region of interest" description="Disordered" evidence="1">
    <location>
        <begin position="108"/>
        <end position="143"/>
    </location>
</feature>
<accession>A0A0R0BYW1</accession>
<dbReference type="PATRIC" id="fig|266128.3.peg.2658"/>
<dbReference type="PANTHER" id="PTHR47814">
    <property type="entry name" value="PEPTIDYL-TRNA HYDROLASE ARFB"/>
    <property type="match status" value="1"/>
</dbReference>
<dbReference type="FunFam" id="3.30.160.20:FF:000046">
    <property type="entry name" value="Peptidyl-tRNA hydrolase ICT1"/>
    <property type="match status" value="1"/>
</dbReference>
<organism evidence="3 4">
    <name type="scientific">Stenotrophomonas koreensis</name>
    <dbReference type="NCBI Taxonomy" id="266128"/>
    <lineage>
        <taxon>Bacteria</taxon>
        <taxon>Pseudomonadati</taxon>
        <taxon>Pseudomonadota</taxon>
        <taxon>Gammaproteobacteria</taxon>
        <taxon>Lysobacterales</taxon>
        <taxon>Lysobacteraceae</taxon>
        <taxon>Stenotrophomonas</taxon>
    </lineage>
</organism>